<keyword evidence="7" id="KW-1185">Reference proteome</keyword>
<dbReference type="EMBL" id="DS469560">
    <property type="protein sequence ID" value="EDO42831.1"/>
    <property type="molecule type" value="Genomic_DNA"/>
</dbReference>
<feature type="domain" description="TANGO6 N-terminal" evidence="5">
    <location>
        <begin position="1"/>
        <end position="196"/>
    </location>
</feature>
<protein>
    <recommendedName>
        <fullName evidence="8">Transport and Golgi organization protein 6 homolog</fullName>
    </recommendedName>
</protein>
<dbReference type="PANTHER" id="PTHR20959:SF1">
    <property type="entry name" value="TRANSPORT AND GOLGI ORGANIZATION PROTEIN 6 HOMOLOG"/>
    <property type="match status" value="1"/>
</dbReference>
<dbReference type="InterPro" id="IPR057347">
    <property type="entry name" value="TANGO6_N"/>
</dbReference>
<dbReference type="InterPro" id="IPR016024">
    <property type="entry name" value="ARM-type_fold"/>
</dbReference>
<dbReference type="Pfam" id="PF23565">
    <property type="entry name" value="ARM_TANGO6"/>
    <property type="match status" value="1"/>
</dbReference>
<dbReference type="InParanoid" id="A7S0G2"/>
<dbReference type="InterPro" id="IPR057407">
    <property type="entry name" value="HEAT_TANGO6"/>
</dbReference>
<dbReference type="HOGENOM" id="CLU_006971_1_1_1"/>
<sequence>APKLGADALSISDQKSVLTCVQFVISLGLCPYLLPGIGIPLEKRTGFGELIKSGSLFVRKERHLYKCVWTLLECTKQPTLGSVILSRHLGDVLSGLIQLVFAPPPRQNGKKKSDLNNTFITLSQREGCWSELARLLNRVYQPMVVRELLVLQGSSLGPTNVHGNTTKHGSGELKGGFSQRPPRWFIIICGQLLSERLMMKNGVIAVLRGILETPGDPSSAPDWHKCEMVSKLLANCPSQATSVDVYYGHVGPQVLKLLLISDPNLGPQFIRVASYAIQLMLKLHPAEARKHVLNIMLLPLARTTSQGNKSVVSCCPGDVVSDEASVTRSIESIHKVRIVFTNYERCSLPYLSNIIHPLFEIFCFTRQGVSYLRSSCQDILTQFLKHSNSRVALKTLYTLAFKEHPQEDFGNALTTTEPNSKNQTRGKNKKESVQEQESKNAVTLLMETKAEKLAGEFFLHLMKELTDIVTSEQEQSNDDLMMIDKAVANQKRSLLILHLVALMCEKLGPTILQDPKYMLSFIRATLERACILCQEGQLEAGLIAETVTMVIGMLSAILGGALKLDAEDRELVTALMPLLENLANQNPDTELGAMATDLRIAIATHGAVWSQKLQDAAQRLGKPNKAKEGVYKYGHTLVPFKSLCQPPFYSSGSSYDEALTQLCDPLLPVRGHAMLSLASLINHRDPKAMSKVDTLLKIFEEQLAHDDSYIYLAAVQGLVALAGLRPDPVLPHLARQFATCAPAIPQRSPELRMKLGEALVRATRACGPLVPRFSQHLISSLLTGARDAEPMVRASSLSNLGDVCKLLRFSIGPILQEVFSCLSAVLHTDKSEHVRRAATMVITLLLQGLEKDSIEVLGSSLKDIYRLLKLVEATDPECATRVHAQHALGELDTIMREFLFPKQTFTKRIQVLP</sequence>
<feature type="non-terminal residue" evidence="6">
    <location>
        <position position="1"/>
    </location>
</feature>
<dbReference type="InterPro" id="IPR011989">
    <property type="entry name" value="ARM-like"/>
</dbReference>
<evidence type="ECO:0000259" key="3">
    <source>
        <dbReference type="Pfam" id="PF10363"/>
    </source>
</evidence>
<evidence type="ECO:0000313" key="7">
    <source>
        <dbReference type="Proteomes" id="UP000001593"/>
    </source>
</evidence>
<evidence type="ECO:0000259" key="5">
    <source>
        <dbReference type="Pfam" id="PF25267"/>
    </source>
</evidence>
<feature type="domain" description="RNA polymerase II assembly factor Rtp1 C-terminal" evidence="3">
    <location>
        <begin position="655"/>
        <end position="768"/>
    </location>
</feature>
<dbReference type="Pfam" id="PF25267">
    <property type="entry name" value="TANGO6_N"/>
    <property type="match status" value="1"/>
</dbReference>
<dbReference type="Proteomes" id="UP000001593">
    <property type="component" value="Unassembled WGS sequence"/>
</dbReference>
<dbReference type="InterPro" id="IPR019451">
    <property type="entry name" value="Rtp1_C1"/>
</dbReference>
<dbReference type="SUPFAM" id="SSF48371">
    <property type="entry name" value="ARM repeat"/>
    <property type="match status" value="1"/>
</dbReference>
<accession>A7S0G2</accession>
<organism evidence="6 7">
    <name type="scientific">Nematostella vectensis</name>
    <name type="common">Starlet sea anemone</name>
    <dbReference type="NCBI Taxonomy" id="45351"/>
    <lineage>
        <taxon>Eukaryota</taxon>
        <taxon>Metazoa</taxon>
        <taxon>Cnidaria</taxon>
        <taxon>Anthozoa</taxon>
        <taxon>Hexacorallia</taxon>
        <taxon>Actiniaria</taxon>
        <taxon>Edwardsiidae</taxon>
        <taxon>Nematostella</taxon>
    </lineage>
</organism>
<feature type="region of interest" description="Disordered" evidence="2">
    <location>
        <begin position="409"/>
        <end position="436"/>
    </location>
</feature>
<dbReference type="eggNOG" id="KOG4653">
    <property type="taxonomic scope" value="Eukaryota"/>
</dbReference>
<comment type="similarity">
    <text evidence="1">Belongs to the Tango6 family.</text>
</comment>
<dbReference type="PhylomeDB" id="A7S0G2"/>
<gene>
    <name evidence="6" type="ORF">NEMVEDRAFT_v1g99870</name>
</gene>
<evidence type="ECO:0000313" key="6">
    <source>
        <dbReference type="EMBL" id="EDO42831.1"/>
    </source>
</evidence>
<dbReference type="Gene3D" id="1.25.10.10">
    <property type="entry name" value="Leucine-rich Repeat Variant"/>
    <property type="match status" value="1"/>
</dbReference>
<dbReference type="OMA" id="QVATLIC"/>
<dbReference type="InterPro" id="IPR039600">
    <property type="entry name" value="TANGO6/Rtp1"/>
</dbReference>
<dbReference type="PANTHER" id="PTHR20959">
    <property type="entry name" value="TRANSPORT AND GOLGI ORGANIZATION PROTEIN 6 FAMILY MEMBER"/>
    <property type="match status" value="1"/>
</dbReference>
<proteinExistence type="inferred from homology"/>
<feature type="compositionally biased region" description="Polar residues" evidence="2">
    <location>
        <begin position="412"/>
        <end position="425"/>
    </location>
</feature>
<evidence type="ECO:0000256" key="1">
    <source>
        <dbReference type="ARBA" id="ARBA00005724"/>
    </source>
</evidence>
<dbReference type="GO" id="GO:0009306">
    <property type="term" value="P:protein secretion"/>
    <property type="evidence" value="ECO:0000318"/>
    <property type="project" value="GO_Central"/>
</dbReference>
<evidence type="ECO:0000256" key="2">
    <source>
        <dbReference type="SAM" id="MobiDB-lite"/>
    </source>
</evidence>
<name>A7S0G2_NEMVE</name>
<evidence type="ECO:0000259" key="4">
    <source>
        <dbReference type="Pfam" id="PF23565"/>
    </source>
</evidence>
<evidence type="ECO:0008006" key="8">
    <source>
        <dbReference type="Google" id="ProtNLM"/>
    </source>
</evidence>
<dbReference type="AlphaFoldDB" id="A7S0G2"/>
<reference evidence="6 7" key="1">
    <citation type="journal article" date="2007" name="Science">
        <title>Sea anemone genome reveals ancestral eumetazoan gene repertoire and genomic organization.</title>
        <authorList>
            <person name="Putnam N.H."/>
            <person name="Srivastava M."/>
            <person name="Hellsten U."/>
            <person name="Dirks B."/>
            <person name="Chapman J."/>
            <person name="Salamov A."/>
            <person name="Terry A."/>
            <person name="Shapiro H."/>
            <person name="Lindquist E."/>
            <person name="Kapitonov V.V."/>
            <person name="Jurka J."/>
            <person name="Genikhovich G."/>
            <person name="Grigoriev I.V."/>
            <person name="Lucas S.M."/>
            <person name="Steele R.E."/>
            <person name="Finnerty J.R."/>
            <person name="Technau U."/>
            <person name="Martindale M.Q."/>
            <person name="Rokhsar D.S."/>
        </authorList>
    </citation>
    <scope>NUCLEOTIDE SEQUENCE [LARGE SCALE GENOMIC DNA]</scope>
    <source>
        <strain evidence="7">CH2 X CH6</strain>
    </source>
</reference>
<dbReference type="Pfam" id="PF10363">
    <property type="entry name" value="RTP1_C1"/>
    <property type="match status" value="1"/>
</dbReference>
<feature type="domain" description="TANGO6 HEAT repeat" evidence="4">
    <location>
        <begin position="197"/>
        <end position="466"/>
    </location>
</feature>